<dbReference type="AlphaFoldDB" id="I2N2X0"/>
<proteinExistence type="predicted"/>
<reference evidence="1 2" key="1">
    <citation type="journal article" date="2012" name="J. Bacteriol.">
        <title>Draft genome of Streptomyces tsukubaensis NRRL 18488, the producer of the clinically important immunosuppressant tacrolimus (FK506).</title>
        <authorList>
            <person name="Barreiro C."/>
            <person name="Prieto C."/>
            <person name="Sola-Landa A."/>
            <person name="Solera E."/>
            <person name="Martinez-Castro M."/>
            <person name="Perez-Redondo R."/>
            <person name="Garcia-Estrada C."/>
            <person name="Aparicio J.F."/>
            <person name="Fernandez-Martinez L.T."/>
            <person name="Santos-Aberturas J."/>
            <person name="Salehi-Najafabadi Z."/>
            <person name="Rodriguez-Garcia A."/>
            <person name="Tauch A."/>
            <person name="Martin J.F."/>
        </authorList>
    </citation>
    <scope>NUCLEOTIDE SEQUENCE [LARGE SCALE GENOMIC DNA]</scope>
    <source>
        <strain evidence="2">DSM 42081 / NBRC 108919 / NRRL 18488 / 9993</strain>
    </source>
</reference>
<dbReference type="Proteomes" id="UP000005940">
    <property type="component" value="Chromosome"/>
</dbReference>
<sequence>MSTTRSTGIHCPVGPPVTGPVTEVIAATVDAVRRLDDAEGGNRSSLQYAHQQFALVAEYVRRESFTTPAVRVRMVNLWAQLAQTVGWMAMDAGLHGLAQRYFRTGLAAAHESGDLSLTSHLHGCLTYQAITLGRIRDAIDLANAGITAARTEPPAVRALAAARHAHAHAAFGDVHGLRQSTDEARSHLDHPDALDSRPSWLYWLTDLDVVTGQTLITAGFADSPGASRLLDEADPLITPWLGTHAEQTETRDALLHGTWLARSYLRRDDLEQTLATATSLLRYATTVRSAQVTTILHGLCADLDHRDDLRNHPGALELRKQLKAAAGLT</sequence>
<name>I2N2X0_STRT9</name>
<dbReference type="RefSeq" id="WP_006347746.1">
    <property type="nucleotide sequence ID" value="NZ_CP029159.1"/>
</dbReference>
<evidence type="ECO:0000313" key="1">
    <source>
        <dbReference type="EMBL" id="QKM68464.1"/>
    </source>
</evidence>
<accession>I2N2X0</accession>
<protein>
    <recommendedName>
        <fullName evidence="3">XRE family transcriptional regulator</fullName>
    </recommendedName>
</protein>
<evidence type="ECO:0008006" key="3">
    <source>
        <dbReference type="Google" id="ProtNLM"/>
    </source>
</evidence>
<keyword evidence="2" id="KW-1185">Reference proteome</keyword>
<gene>
    <name evidence="1" type="ORF">STSU_016095</name>
</gene>
<dbReference type="EMBL" id="CP029159">
    <property type="protein sequence ID" value="QKM68464.1"/>
    <property type="molecule type" value="Genomic_DNA"/>
</dbReference>
<evidence type="ECO:0000313" key="2">
    <source>
        <dbReference type="Proteomes" id="UP000005940"/>
    </source>
</evidence>
<organism evidence="1 2">
    <name type="scientific">Streptomyces tsukubensis (strain DSM 42081 / NBRC 108919 / NRRL 18488 / 9993)</name>
    <dbReference type="NCBI Taxonomy" id="1114943"/>
    <lineage>
        <taxon>Bacteria</taxon>
        <taxon>Bacillati</taxon>
        <taxon>Actinomycetota</taxon>
        <taxon>Actinomycetes</taxon>
        <taxon>Kitasatosporales</taxon>
        <taxon>Streptomycetaceae</taxon>
        <taxon>Streptomyces</taxon>
    </lineage>
</organism>